<feature type="non-terminal residue" evidence="2">
    <location>
        <position position="57"/>
    </location>
</feature>
<organism evidence="2">
    <name type="scientific">marine sediment metagenome</name>
    <dbReference type="NCBI Taxonomy" id="412755"/>
    <lineage>
        <taxon>unclassified sequences</taxon>
        <taxon>metagenomes</taxon>
        <taxon>ecological metagenomes</taxon>
    </lineage>
</organism>
<evidence type="ECO:0000256" key="1">
    <source>
        <dbReference type="SAM" id="MobiDB-lite"/>
    </source>
</evidence>
<proteinExistence type="predicted"/>
<gene>
    <name evidence="2" type="ORF">S03H2_66369</name>
</gene>
<dbReference type="EMBL" id="BARU01043326">
    <property type="protein sequence ID" value="GAH80141.1"/>
    <property type="molecule type" value="Genomic_DNA"/>
</dbReference>
<reference evidence="2" key="1">
    <citation type="journal article" date="2014" name="Front. Microbiol.">
        <title>High frequency of phylogenetically diverse reductive dehalogenase-homologous genes in deep subseafloor sedimentary metagenomes.</title>
        <authorList>
            <person name="Kawai M."/>
            <person name="Futagami T."/>
            <person name="Toyoda A."/>
            <person name="Takaki Y."/>
            <person name="Nishi S."/>
            <person name="Hori S."/>
            <person name="Arai W."/>
            <person name="Tsubouchi T."/>
            <person name="Morono Y."/>
            <person name="Uchiyama I."/>
            <person name="Ito T."/>
            <person name="Fujiyama A."/>
            <person name="Inagaki F."/>
            <person name="Takami H."/>
        </authorList>
    </citation>
    <scope>NUCLEOTIDE SEQUENCE</scope>
    <source>
        <strain evidence="2">Expedition CK06-06</strain>
    </source>
</reference>
<evidence type="ECO:0000313" key="2">
    <source>
        <dbReference type="EMBL" id="GAH80141.1"/>
    </source>
</evidence>
<comment type="caution">
    <text evidence="2">The sequence shown here is derived from an EMBL/GenBank/DDBJ whole genome shotgun (WGS) entry which is preliminary data.</text>
</comment>
<name>X1ICK2_9ZZZZ</name>
<sequence>MQTETQEIKPASPPRGATLDQYTIATPYGSLTISNKGRRITFEIFDDIRQSEHNVAL</sequence>
<dbReference type="AlphaFoldDB" id="X1ICK2"/>
<protein>
    <submittedName>
        <fullName evidence="2">Uncharacterized protein</fullName>
    </submittedName>
</protein>
<feature type="region of interest" description="Disordered" evidence="1">
    <location>
        <begin position="1"/>
        <end position="20"/>
    </location>
</feature>
<accession>X1ICK2</accession>